<comment type="caution">
    <text evidence="1">The sequence shown here is derived from an EMBL/GenBank/DDBJ whole genome shotgun (WGS) entry which is preliminary data.</text>
</comment>
<evidence type="ECO:0000313" key="2">
    <source>
        <dbReference type="Proteomes" id="UP000185210"/>
    </source>
</evidence>
<sequence length="120" mass="13138">MNVYTEGNTVTITHPQTGTQITGTVTWVSPTHETAMVKPAGSTGPIAYVPLTTADRDAILAARVAVTDEYDEFGDERNWDWKYDTQSAQVLAPVVHGMYSLNHTNQPTNHFSTQVKATSL</sequence>
<dbReference type="AlphaFoldDB" id="A0AB38CVN8"/>
<accession>A0AB38CVN8</accession>
<evidence type="ECO:0000313" key="1">
    <source>
        <dbReference type="EMBL" id="SIA53086.1"/>
    </source>
</evidence>
<evidence type="ECO:0008006" key="3">
    <source>
        <dbReference type="Google" id="ProtNLM"/>
    </source>
</evidence>
<dbReference type="EMBL" id="FSHM01000002">
    <property type="protein sequence ID" value="SIA53086.1"/>
    <property type="molecule type" value="Genomic_DNA"/>
</dbReference>
<gene>
    <name evidence="1" type="ORF">SAMEA2070301_01341</name>
</gene>
<dbReference type="RefSeq" id="WP_131804756.1">
    <property type="nucleotide sequence ID" value="NZ_FSHJ01000001.1"/>
</dbReference>
<name>A0AB38CVN8_9MYCO</name>
<protein>
    <recommendedName>
        <fullName evidence="3">Bacteriophage protein</fullName>
    </recommendedName>
</protein>
<dbReference type="Proteomes" id="UP000185210">
    <property type="component" value="Unassembled WGS sequence"/>
</dbReference>
<reference evidence="1 2" key="1">
    <citation type="submission" date="2016-11" db="EMBL/GenBank/DDBJ databases">
        <authorList>
            <consortium name="Pathogen Informatics"/>
        </authorList>
    </citation>
    <scope>NUCLEOTIDE SEQUENCE [LARGE SCALE GENOMIC DNA]</scope>
    <source>
        <strain evidence="1 2">104</strain>
    </source>
</reference>
<organism evidence="1 2">
    <name type="scientific">Mycobacteroides abscessus subsp. abscessus</name>
    <dbReference type="NCBI Taxonomy" id="1185650"/>
    <lineage>
        <taxon>Bacteria</taxon>
        <taxon>Bacillati</taxon>
        <taxon>Actinomycetota</taxon>
        <taxon>Actinomycetes</taxon>
        <taxon>Mycobacteriales</taxon>
        <taxon>Mycobacteriaceae</taxon>
        <taxon>Mycobacteroides</taxon>
        <taxon>Mycobacteroides abscessus</taxon>
    </lineage>
</organism>
<proteinExistence type="predicted"/>